<dbReference type="EMBL" id="CM002923">
    <property type="protein sequence ID" value="KGN61705.1"/>
    <property type="molecule type" value="Genomic_DNA"/>
</dbReference>
<keyword evidence="2" id="KW-1185">Reference proteome</keyword>
<evidence type="ECO:0000313" key="1">
    <source>
        <dbReference type="EMBL" id="KGN61705.1"/>
    </source>
</evidence>
<evidence type="ECO:0000313" key="2">
    <source>
        <dbReference type="Proteomes" id="UP000029981"/>
    </source>
</evidence>
<dbReference type="Proteomes" id="UP000029981">
    <property type="component" value="Chromosome 2"/>
</dbReference>
<reference evidence="1 2" key="2">
    <citation type="journal article" date="2009" name="PLoS ONE">
        <title>An integrated genetic and cytogenetic map of the cucumber genome.</title>
        <authorList>
            <person name="Ren Y."/>
            <person name="Zhang Z."/>
            <person name="Liu J."/>
            <person name="Staub J.E."/>
            <person name="Han Y."/>
            <person name="Cheng Z."/>
            <person name="Li X."/>
            <person name="Lu J."/>
            <person name="Miao H."/>
            <person name="Kang H."/>
            <person name="Xie B."/>
            <person name="Gu X."/>
            <person name="Wang X."/>
            <person name="Du Y."/>
            <person name="Jin W."/>
            <person name="Huang S."/>
        </authorList>
    </citation>
    <scope>NUCLEOTIDE SEQUENCE [LARGE SCALE GENOMIC DNA]</scope>
    <source>
        <strain evidence="2">cv. 9930</strain>
    </source>
</reference>
<organism evidence="1 2">
    <name type="scientific">Cucumis sativus</name>
    <name type="common">Cucumber</name>
    <dbReference type="NCBI Taxonomy" id="3659"/>
    <lineage>
        <taxon>Eukaryota</taxon>
        <taxon>Viridiplantae</taxon>
        <taxon>Streptophyta</taxon>
        <taxon>Embryophyta</taxon>
        <taxon>Tracheophyta</taxon>
        <taxon>Spermatophyta</taxon>
        <taxon>Magnoliopsida</taxon>
        <taxon>eudicotyledons</taxon>
        <taxon>Gunneridae</taxon>
        <taxon>Pentapetalae</taxon>
        <taxon>rosids</taxon>
        <taxon>fabids</taxon>
        <taxon>Cucurbitales</taxon>
        <taxon>Cucurbitaceae</taxon>
        <taxon>Benincaseae</taxon>
        <taxon>Cucumis</taxon>
    </lineage>
</organism>
<sequence length="121" mass="14555">MDDEMLEMIHDLHGPLFEETKRKSNEQDESDKISGIFPEIEEELYPGYLKFTSFNFLVKLMHIRVLNCWSNKSFDMLRESLKKAFPDGVKLHASYYESKKRLRDRWERENFKSRSEENTKA</sequence>
<proteinExistence type="predicted"/>
<reference evidence="1 2" key="1">
    <citation type="journal article" date="2009" name="Nat. Genet.">
        <title>The genome of the cucumber, Cucumis sativus L.</title>
        <authorList>
            <person name="Huang S."/>
            <person name="Li R."/>
            <person name="Zhang Z."/>
            <person name="Li L."/>
            <person name="Gu X."/>
            <person name="Fan W."/>
            <person name="Lucas W.J."/>
            <person name="Wang X."/>
            <person name="Xie B."/>
            <person name="Ni P."/>
            <person name="Ren Y."/>
            <person name="Zhu H."/>
            <person name="Li J."/>
            <person name="Lin K."/>
            <person name="Jin W."/>
            <person name="Fei Z."/>
            <person name="Li G."/>
            <person name="Staub J."/>
            <person name="Kilian A."/>
            <person name="van der Vossen E.A."/>
            <person name="Wu Y."/>
            <person name="Guo J."/>
            <person name="He J."/>
            <person name="Jia Z."/>
            <person name="Ren Y."/>
            <person name="Tian G."/>
            <person name="Lu Y."/>
            <person name="Ruan J."/>
            <person name="Qian W."/>
            <person name="Wang M."/>
            <person name="Huang Q."/>
            <person name="Li B."/>
            <person name="Xuan Z."/>
            <person name="Cao J."/>
            <person name="Asan"/>
            <person name="Wu Z."/>
            <person name="Zhang J."/>
            <person name="Cai Q."/>
            <person name="Bai Y."/>
            <person name="Zhao B."/>
            <person name="Han Y."/>
            <person name="Li Y."/>
            <person name="Li X."/>
            <person name="Wang S."/>
            <person name="Shi Q."/>
            <person name="Liu S."/>
            <person name="Cho W.K."/>
            <person name="Kim J.Y."/>
            <person name="Xu Y."/>
            <person name="Heller-Uszynska K."/>
            <person name="Miao H."/>
            <person name="Cheng Z."/>
            <person name="Zhang S."/>
            <person name="Wu J."/>
            <person name="Yang Y."/>
            <person name="Kang H."/>
            <person name="Li M."/>
            <person name="Liang H."/>
            <person name="Ren X."/>
            <person name="Shi Z."/>
            <person name="Wen M."/>
            <person name="Jian M."/>
            <person name="Yang H."/>
            <person name="Zhang G."/>
            <person name="Yang Z."/>
            <person name="Chen R."/>
            <person name="Liu S."/>
            <person name="Li J."/>
            <person name="Ma L."/>
            <person name="Liu H."/>
            <person name="Zhou Y."/>
            <person name="Zhao J."/>
            <person name="Fang X."/>
            <person name="Li G."/>
            <person name="Fang L."/>
            <person name="Li Y."/>
            <person name="Liu D."/>
            <person name="Zheng H."/>
            <person name="Zhang Y."/>
            <person name="Qin N."/>
            <person name="Li Z."/>
            <person name="Yang G."/>
            <person name="Yang S."/>
            <person name="Bolund L."/>
            <person name="Kristiansen K."/>
            <person name="Zheng H."/>
            <person name="Li S."/>
            <person name="Zhang X."/>
            <person name="Yang H."/>
            <person name="Wang J."/>
            <person name="Sun R."/>
            <person name="Zhang B."/>
            <person name="Jiang S."/>
            <person name="Wang J."/>
            <person name="Du Y."/>
            <person name="Li S."/>
        </authorList>
    </citation>
    <scope>NUCLEOTIDE SEQUENCE [LARGE SCALE GENOMIC DNA]</scope>
    <source>
        <strain evidence="2">cv. 9930</strain>
    </source>
</reference>
<protein>
    <submittedName>
        <fullName evidence="1">Uncharacterized protein</fullName>
    </submittedName>
</protein>
<dbReference type="Gramene" id="KGN61705">
    <property type="protein sequence ID" value="KGN61705"/>
    <property type="gene ID" value="Csa_2G228410"/>
</dbReference>
<gene>
    <name evidence="1" type="ORF">Csa_2G228410</name>
</gene>
<reference evidence="1 2" key="3">
    <citation type="journal article" date="2010" name="BMC Genomics">
        <title>Transcriptome sequencing and comparative analysis of cucumber flowers with different sex types.</title>
        <authorList>
            <person name="Guo S."/>
            <person name="Zheng Y."/>
            <person name="Joung J.G."/>
            <person name="Liu S."/>
            <person name="Zhang Z."/>
            <person name="Crasta O.R."/>
            <person name="Sobral B.W."/>
            <person name="Xu Y."/>
            <person name="Huang S."/>
            <person name="Fei Z."/>
        </authorList>
    </citation>
    <scope>NUCLEOTIDE SEQUENCE [LARGE SCALE GENOMIC DNA]</scope>
    <source>
        <strain evidence="2">cv. 9930</strain>
    </source>
</reference>
<reference evidence="1 2" key="4">
    <citation type="journal article" date="2011" name="BMC Genomics">
        <title>RNA-Seq improves annotation of protein-coding genes in the cucumber genome.</title>
        <authorList>
            <person name="Li Z."/>
            <person name="Zhang Z."/>
            <person name="Yan P."/>
            <person name="Huang S."/>
            <person name="Fei Z."/>
            <person name="Lin K."/>
        </authorList>
    </citation>
    <scope>NUCLEOTIDE SEQUENCE [LARGE SCALE GENOMIC DNA]</scope>
    <source>
        <strain evidence="2">cv. 9930</strain>
    </source>
</reference>
<accession>A0A0A0LIG0</accession>
<dbReference type="AlphaFoldDB" id="A0A0A0LIG0"/>
<name>A0A0A0LIG0_CUCSA</name>